<protein>
    <submittedName>
        <fullName evidence="1">Uncharacterized protein</fullName>
    </submittedName>
</protein>
<evidence type="ECO:0000313" key="2">
    <source>
        <dbReference type="Proteomes" id="UP000465301"/>
    </source>
</evidence>
<proteinExistence type="predicted"/>
<reference evidence="1 2" key="1">
    <citation type="journal article" date="2019" name="Emerg. Microbes Infect.">
        <title>Comprehensive subspecies identification of 175 nontuberculous mycobacteria species based on 7547 genomic profiles.</title>
        <authorList>
            <person name="Matsumoto Y."/>
            <person name="Kinjo T."/>
            <person name="Motooka D."/>
            <person name="Nabeya D."/>
            <person name="Jung N."/>
            <person name="Uechi K."/>
            <person name="Horii T."/>
            <person name="Iida T."/>
            <person name="Fujita J."/>
            <person name="Nakamura S."/>
        </authorList>
    </citation>
    <scope>NUCLEOTIDE SEQUENCE [LARGE SCALE GENOMIC DNA]</scope>
    <source>
        <strain evidence="1 2">JCM 30726</strain>
    </source>
</reference>
<keyword evidence="2" id="KW-1185">Reference proteome</keyword>
<comment type="caution">
    <text evidence="1">The sequence shown here is derived from an EMBL/GenBank/DDBJ whole genome shotgun (WGS) entry which is preliminary data.</text>
</comment>
<organism evidence="1 2">
    <name type="scientific">Mycobacterium timonense</name>
    <dbReference type="NCBI Taxonomy" id="701043"/>
    <lineage>
        <taxon>Bacteria</taxon>
        <taxon>Bacillati</taxon>
        <taxon>Actinomycetota</taxon>
        <taxon>Actinomycetes</taxon>
        <taxon>Mycobacteriales</taxon>
        <taxon>Mycobacteriaceae</taxon>
        <taxon>Mycobacterium</taxon>
        <taxon>Mycobacterium avium complex (MAC)</taxon>
    </lineage>
</organism>
<dbReference type="AlphaFoldDB" id="A0A7I9ZAJ4"/>
<sequence>MLRAEGVLGPDMRMLLSLNDVKYLAVDGELQQQRVRQLALDRHDEELIGLDAEHCSQVFTPHRTDLAGRQDVRDFALEGVASRDVVIAAQPANILGLDCQFTKAVTVLVHGSAQPLRVACPDRVGFSHGFNHAAHIGAGQLGVRVSGYHCHQWLSLPAAAGVALSLSRGRTDRVNTTRKDSNP</sequence>
<dbReference type="Proteomes" id="UP000465301">
    <property type="component" value="Unassembled WGS sequence"/>
</dbReference>
<name>A0A7I9ZAJ4_9MYCO</name>
<gene>
    <name evidence="1" type="ORF">MTIM_36160</name>
</gene>
<dbReference type="EMBL" id="BLLA01000001">
    <property type="protein sequence ID" value="GFG97737.1"/>
    <property type="molecule type" value="Genomic_DNA"/>
</dbReference>
<accession>A0A7I9ZAJ4</accession>
<evidence type="ECO:0000313" key="1">
    <source>
        <dbReference type="EMBL" id="GFG97737.1"/>
    </source>
</evidence>